<evidence type="ECO:0000313" key="2">
    <source>
        <dbReference type="EMBL" id="RNA45215.1"/>
    </source>
</evidence>
<name>A0A3M7TBL7_BRAPC</name>
<dbReference type="Proteomes" id="UP000276133">
    <property type="component" value="Unassembled WGS sequence"/>
</dbReference>
<organism evidence="2 3">
    <name type="scientific">Brachionus plicatilis</name>
    <name type="common">Marine rotifer</name>
    <name type="synonym">Brachionus muelleri</name>
    <dbReference type="NCBI Taxonomy" id="10195"/>
    <lineage>
        <taxon>Eukaryota</taxon>
        <taxon>Metazoa</taxon>
        <taxon>Spiralia</taxon>
        <taxon>Gnathifera</taxon>
        <taxon>Rotifera</taxon>
        <taxon>Eurotatoria</taxon>
        <taxon>Monogononta</taxon>
        <taxon>Pseudotrocha</taxon>
        <taxon>Ploima</taxon>
        <taxon>Brachionidae</taxon>
        <taxon>Brachionus</taxon>
    </lineage>
</organism>
<comment type="caution">
    <text evidence="2">The sequence shown here is derived from an EMBL/GenBank/DDBJ whole genome shotgun (WGS) entry which is preliminary data.</text>
</comment>
<protein>
    <submittedName>
        <fullName evidence="2">Uncharacterized protein</fullName>
    </submittedName>
</protein>
<dbReference type="AlphaFoldDB" id="A0A3M7TBL7"/>
<proteinExistence type="predicted"/>
<keyword evidence="1" id="KW-1133">Transmembrane helix</keyword>
<reference evidence="2 3" key="1">
    <citation type="journal article" date="2018" name="Sci. Rep.">
        <title>Genomic signatures of local adaptation to the degree of environmental predictability in rotifers.</title>
        <authorList>
            <person name="Franch-Gras L."/>
            <person name="Hahn C."/>
            <person name="Garcia-Roger E.M."/>
            <person name="Carmona M.J."/>
            <person name="Serra M."/>
            <person name="Gomez A."/>
        </authorList>
    </citation>
    <scope>NUCLEOTIDE SEQUENCE [LARGE SCALE GENOMIC DNA]</scope>
    <source>
        <strain evidence="2">HYR1</strain>
    </source>
</reference>
<keyword evidence="1" id="KW-0812">Transmembrane</keyword>
<evidence type="ECO:0000256" key="1">
    <source>
        <dbReference type="SAM" id="Phobius"/>
    </source>
</evidence>
<keyword evidence="3" id="KW-1185">Reference proteome</keyword>
<keyword evidence="1" id="KW-0472">Membrane</keyword>
<sequence>MKFDENMYKYLIYIKGYSFKFYIVLLSAKRKHSVKKAKYIKLCLKIWKITDTLLARDNDKKFKFYRNVILKYKLIARIKIRKELIRSLFKII</sequence>
<accession>A0A3M7TBL7</accession>
<gene>
    <name evidence="2" type="ORF">BpHYR1_046871</name>
</gene>
<feature type="transmembrane region" description="Helical" evidence="1">
    <location>
        <begin position="12"/>
        <end position="28"/>
    </location>
</feature>
<evidence type="ECO:0000313" key="3">
    <source>
        <dbReference type="Proteomes" id="UP000276133"/>
    </source>
</evidence>
<dbReference type="EMBL" id="REGN01000005">
    <property type="protein sequence ID" value="RNA45215.1"/>
    <property type="molecule type" value="Genomic_DNA"/>
</dbReference>